<evidence type="ECO:0000259" key="1">
    <source>
        <dbReference type="PROSITE" id="PS50004"/>
    </source>
</evidence>
<dbReference type="InParanoid" id="C1E7H9"/>
<sequence length="137" mass="15688">MPTLRVHITCCNIKKLDTKFYNLEKPRCWVTVKLGEQTHTTQVGIGLDPTWEEDVEFEVTNPEEQKVEGTFYIKCEKNGNEQQLGDMQTFALNKLLLNKQTFKGLVVPGGKADMMFTALDFGDEQAEEEDDAFMDFL</sequence>
<feature type="domain" description="C2" evidence="1">
    <location>
        <begin position="1"/>
        <end position="105"/>
    </location>
</feature>
<evidence type="ECO:0000313" key="3">
    <source>
        <dbReference type="Proteomes" id="UP000002009"/>
    </source>
</evidence>
<dbReference type="GeneID" id="8244016"/>
<dbReference type="KEGG" id="mis:MICPUN_59018"/>
<dbReference type="AlphaFoldDB" id="C1E7H9"/>
<keyword evidence="3" id="KW-1185">Reference proteome</keyword>
<protein>
    <recommendedName>
        <fullName evidence="1">C2 domain-containing protein</fullName>
    </recommendedName>
</protein>
<dbReference type="SUPFAM" id="SSF49562">
    <property type="entry name" value="C2 domain (Calcium/lipid-binding domain, CaLB)"/>
    <property type="match status" value="1"/>
</dbReference>
<accession>C1E7H9</accession>
<dbReference type="OrthoDB" id="419768at2759"/>
<dbReference type="Proteomes" id="UP000002009">
    <property type="component" value="Chromosome 6"/>
</dbReference>
<reference evidence="2 3" key="1">
    <citation type="journal article" date="2009" name="Science">
        <title>Green evolution and dynamic adaptations revealed by genomes of the marine picoeukaryotes Micromonas.</title>
        <authorList>
            <person name="Worden A.Z."/>
            <person name="Lee J.H."/>
            <person name="Mock T."/>
            <person name="Rouze P."/>
            <person name="Simmons M.P."/>
            <person name="Aerts A.L."/>
            <person name="Allen A.E."/>
            <person name="Cuvelier M.L."/>
            <person name="Derelle E."/>
            <person name="Everett M.V."/>
            <person name="Foulon E."/>
            <person name="Grimwood J."/>
            <person name="Gundlach H."/>
            <person name="Henrissat B."/>
            <person name="Napoli C."/>
            <person name="McDonald S.M."/>
            <person name="Parker M.S."/>
            <person name="Rombauts S."/>
            <person name="Salamov A."/>
            <person name="Von Dassow P."/>
            <person name="Badger J.H."/>
            <person name="Coutinho P.M."/>
            <person name="Demir E."/>
            <person name="Dubchak I."/>
            <person name="Gentemann C."/>
            <person name="Eikrem W."/>
            <person name="Gready J.E."/>
            <person name="John U."/>
            <person name="Lanier W."/>
            <person name="Lindquist E.A."/>
            <person name="Lucas S."/>
            <person name="Mayer K.F."/>
            <person name="Moreau H."/>
            <person name="Not F."/>
            <person name="Otillar R."/>
            <person name="Panaud O."/>
            <person name="Pangilinan J."/>
            <person name="Paulsen I."/>
            <person name="Piegu B."/>
            <person name="Poliakov A."/>
            <person name="Robbens S."/>
            <person name="Schmutz J."/>
            <person name="Toulza E."/>
            <person name="Wyss T."/>
            <person name="Zelensky A."/>
            <person name="Zhou K."/>
            <person name="Armbrust E.V."/>
            <person name="Bhattacharya D."/>
            <person name="Goodenough U.W."/>
            <person name="Van de Peer Y."/>
            <person name="Grigoriev I.V."/>
        </authorList>
    </citation>
    <scope>NUCLEOTIDE SEQUENCE [LARGE SCALE GENOMIC DNA]</scope>
    <source>
        <strain evidence="3">RCC299 / NOUM17</strain>
    </source>
</reference>
<dbReference type="RefSeq" id="XP_002503077.1">
    <property type="nucleotide sequence ID" value="XM_002503031.1"/>
</dbReference>
<dbReference type="InterPro" id="IPR035892">
    <property type="entry name" value="C2_domain_sf"/>
</dbReference>
<organism evidence="2 3">
    <name type="scientific">Micromonas commoda (strain RCC299 / NOUM17 / CCMP2709)</name>
    <name type="common">Picoplanktonic green alga</name>
    <dbReference type="NCBI Taxonomy" id="296587"/>
    <lineage>
        <taxon>Eukaryota</taxon>
        <taxon>Viridiplantae</taxon>
        <taxon>Chlorophyta</taxon>
        <taxon>Mamiellophyceae</taxon>
        <taxon>Mamiellales</taxon>
        <taxon>Mamiellaceae</taxon>
        <taxon>Micromonas</taxon>
    </lineage>
</organism>
<gene>
    <name evidence="2" type="ORF">MICPUN_59018</name>
</gene>
<evidence type="ECO:0000313" key="2">
    <source>
        <dbReference type="EMBL" id="ACO64335.1"/>
    </source>
</evidence>
<dbReference type="PROSITE" id="PS50004">
    <property type="entry name" value="C2"/>
    <property type="match status" value="1"/>
</dbReference>
<proteinExistence type="predicted"/>
<dbReference type="OMA" id="DAFMDFL"/>
<name>C1E7H9_MICCC</name>
<dbReference type="Gene3D" id="2.60.40.150">
    <property type="entry name" value="C2 domain"/>
    <property type="match status" value="1"/>
</dbReference>
<dbReference type="Pfam" id="PF00168">
    <property type="entry name" value="C2"/>
    <property type="match status" value="1"/>
</dbReference>
<dbReference type="EMBL" id="CP001327">
    <property type="protein sequence ID" value="ACO64335.1"/>
    <property type="molecule type" value="Genomic_DNA"/>
</dbReference>
<dbReference type="InterPro" id="IPR000008">
    <property type="entry name" value="C2_dom"/>
</dbReference>